<dbReference type="AlphaFoldDB" id="A0A317XP35"/>
<keyword evidence="2" id="KW-1185">Reference proteome</keyword>
<name>A0A317XP35_9BASI</name>
<gene>
    <name evidence="1" type="ORF">BCV70DRAFT_217132</name>
</gene>
<dbReference type="Proteomes" id="UP000246740">
    <property type="component" value="Unassembled WGS sequence"/>
</dbReference>
<sequence length="131" mass="15345">MAHYHPISKVDINATGYHEFCETDKYPHIPCFTFWRSDLLDTFLDPDELNSQTFHPFSIRFKTAEFLYGGVDAKGCFNLHVTEHCEIRDRLDHTDMRITDEAGTEIIALQRMNYGWAKSCSKWTHLWVKDG</sequence>
<dbReference type="InParanoid" id="A0A317XP35"/>
<reference evidence="1 2" key="1">
    <citation type="journal article" date="2018" name="Mol. Biol. Evol.">
        <title>Broad Genomic Sampling Reveals a Smut Pathogenic Ancestry of the Fungal Clade Ustilaginomycotina.</title>
        <authorList>
            <person name="Kijpornyongpan T."/>
            <person name="Mondo S.J."/>
            <person name="Barry K."/>
            <person name="Sandor L."/>
            <person name="Lee J."/>
            <person name="Lipzen A."/>
            <person name="Pangilinan J."/>
            <person name="LaButti K."/>
            <person name="Hainaut M."/>
            <person name="Henrissat B."/>
            <person name="Grigoriev I.V."/>
            <person name="Spatafora J.W."/>
            <person name="Aime M.C."/>
        </authorList>
    </citation>
    <scope>NUCLEOTIDE SEQUENCE [LARGE SCALE GENOMIC DNA]</scope>
    <source>
        <strain evidence="1 2">MCA 3645</strain>
    </source>
</reference>
<proteinExistence type="predicted"/>
<protein>
    <submittedName>
        <fullName evidence="1">Uncharacterized protein</fullName>
    </submittedName>
</protein>
<accession>A0A317XP35</accession>
<evidence type="ECO:0000313" key="2">
    <source>
        <dbReference type="Proteomes" id="UP000246740"/>
    </source>
</evidence>
<dbReference type="EMBL" id="KZ819193">
    <property type="protein sequence ID" value="PWZ00114.1"/>
    <property type="molecule type" value="Genomic_DNA"/>
</dbReference>
<evidence type="ECO:0000313" key="1">
    <source>
        <dbReference type="EMBL" id="PWZ00114.1"/>
    </source>
</evidence>
<organism evidence="1 2">
    <name type="scientific">Testicularia cyperi</name>
    <dbReference type="NCBI Taxonomy" id="1882483"/>
    <lineage>
        <taxon>Eukaryota</taxon>
        <taxon>Fungi</taxon>
        <taxon>Dikarya</taxon>
        <taxon>Basidiomycota</taxon>
        <taxon>Ustilaginomycotina</taxon>
        <taxon>Ustilaginomycetes</taxon>
        <taxon>Ustilaginales</taxon>
        <taxon>Anthracoideaceae</taxon>
        <taxon>Testicularia</taxon>
    </lineage>
</organism>